<evidence type="ECO:0000313" key="3">
    <source>
        <dbReference type="Proteomes" id="UP001549122"/>
    </source>
</evidence>
<dbReference type="Pfam" id="PF01503">
    <property type="entry name" value="PRA-PH"/>
    <property type="match status" value="1"/>
</dbReference>
<dbReference type="InterPro" id="IPR021130">
    <property type="entry name" value="PRib-ATP_PPHydrolase-like"/>
</dbReference>
<organism evidence="2 3">
    <name type="scientific">Streptococcus rupicaprae</name>
    <dbReference type="NCBI Taxonomy" id="759619"/>
    <lineage>
        <taxon>Bacteria</taxon>
        <taxon>Bacillati</taxon>
        <taxon>Bacillota</taxon>
        <taxon>Bacilli</taxon>
        <taxon>Lactobacillales</taxon>
        <taxon>Streptococcaceae</taxon>
        <taxon>Streptococcus</taxon>
    </lineage>
</organism>
<dbReference type="EMBL" id="JBEPLO010000004">
    <property type="protein sequence ID" value="MET3557412.1"/>
    <property type="molecule type" value="Genomic_DNA"/>
</dbReference>
<sequence length="206" mass="23373">MTVSEDRQFQAVQDFHRLMDGEVPESPKAFIYQELLHRVDFKLEELLEMVHGTAESQEAFEDGVVALHLALDKAAQKIRSKQDNQETAPSLVNQVDALVDLLYLTYGSFVLMGVDPEPFFEIVHQANMGKIWSDGKAHHDPVTHKVLKPPHWEKEFAPEPKIRAELERQLILKANQSGLGKEADARTGGHRSESTRASFEYTARQK</sequence>
<gene>
    <name evidence="2" type="ORF">ABID29_000522</name>
</gene>
<accession>A0ABV2FFS9</accession>
<evidence type="ECO:0000256" key="1">
    <source>
        <dbReference type="SAM" id="MobiDB-lite"/>
    </source>
</evidence>
<dbReference type="Proteomes" id="UP001549122">
    <property type="component" value="Unassembled WGS sequence"/>
</dbReference>
<comment type="caution">
    <text evidence="2">The sequence shown here is derived from an EMBL/GenBank/DDBJ whole genome shotgun (WGS) entry which is preliminary data.</text>
</comment>
<name>A0ABV2FFS9_9STRE</name>
<dbReference type="InterPro" id="IPR023292">
    <property type="entry name" value="NTP_PyroPHydrolase-like_dom_sf"/>
</dbReference>
<evidence type="ECO:0000313" key="2">
    <source>
        <dbReference type="EMBL" id="MET3557412.1"/>
    </source>
</evidence>
<feature type="region of interest" description="Disordered" evidence="1">
    <location>
        <begin position="177"/>
        <end position="206"/>
    </location>
</feature>
<proteinExistence type="predicted"/>
<feature type="compositionally biased region" description="Basic and acidic residues" evidence="1">
    <location>
        <begin position="181"/>
        <end position="194"/>
    </location>
</feature>
<dbReference type="Gene3D" id="1.10.3420.10">
    <property type="entry name" value="putative ntp pyrophosphohydrolase like domain"/>
    <property type="match status" value="1"/>
</dbReference>
<reference evidence="2 3" key="1">
    <citation type="submission" date="2024-06" db="EMBL/GenBank/DDBJ databases">
        <title>Genomic Encyclopedia of Type Strains, Phase IV (KMG-IV): sequencing the most valuable type-strain genomes for metagenomic binning, comparative biology and taxonomic classification.</title>
        <authorList>
            <person name="Goeker M."/>
        </authorList>
    </citation>
    <scope>NUCLEOTIDE SEQUENCE [LARGE SCALE GENOMIC DNA]</scope>
    <source>
        <strain evidence="2 3">DSM 28303</strain>
    </source>
</reference>
<protein>
    <submittedName>
        <fullName evidence="2">HAD superfamily Cof-like phosphohydrolase</fullName>
    </submittedName>
</protein>
<keyword evidence="3" id="KW-1185">Reference proteome</keyword>